<evidence type="ECO:0000313" key="4">
    <source>
        <dbReference type="EMBL" id="MRU15459.1"/>
    </source>
</evidence>
<comment type="similarity">
    <text evidence="1">Belongs to the type III secretion exporter family.</text>
</comment>
<dbReference type="EMBL" id="SZWE01000001">
    <property type="protein sequence ID" value="MRU15459.1"/>
    <property type="molecule type" value="Genomic_DNA"/>
</dbReference>
<dbReference type="GO" id="GO:0005886">
    <property type="term" value="C:plasma membrane"/>
    <property type="evidence" value="ECO:0007669"/>
    <property type="project" value="TreeGrafter"/>
</dbReference>
<proteinExistence type="inferred from homology"/>
<dbReference type="Proteomes" id="UP000564704">
    <property type="component" value="Unassembled WGS sequence"/>
</dbReference>
<dbReference type="InterPro" id="IPR029025">
    <property type="entry name" value="T3SS_substrate_exporter_C"/>
</dbReference>
<evidence type="ECO:0000256" key="2">
    <source>
        <dbReference type="SAM" id="MobiDB-lite"/>
    </source>
</evidence>
<feature type="transmembrane region" description="Helical" evidence="3">
    <location>
        <begin position="192"/>
        <end position="214"/>
    </location>
</feature>
<keyword evidence="5" id="KW-1185">Reference proteome</keyword>
<protein>
    <submittedName>
        <fullName evidence="4">Flagellar biosynthesis protein FlhB</fullName>
    </submittedName>
</protein>
<feature type="transmembrane region" description="Helical" evidence="3">
    <location>
        <begin position="34"/>
        <end position="55"/>
    </location>
</feature>
<keyword evidence="4" id="KW-0969">Cilium</keyword>
<keyword evidence="4" id="KW-0966">Cell projection</keyword>
<dbReference type="PANTHER" id="PTHR30531:SF12">
    <property type="entry name" value="FLAGELLAR BIOSYNTHETIC PROTEIN FLHB"/>
    <property type="match status" value="1"/>
</dbReference>
<feature type="compositionally biased region" description="Basic and acidic residues" evidence="2">
    <location>
        <begin position="9"/>
        <end position="26"/>
    </location>
</feature>
<feature type="region of interest" description="Disordered" evidence="2">
    <location>
        <begin position="1"/>
        <end position="26"/>
    </location>
</feature>
<dbReference type="AlphaFoldDB" id="A0A844CTV8"/>
<evidence type="ECO:0000256" key="1">
    <source>
        <dbReference type="ARBA" id="ARBA00010690"/>
    </source>
</evidence>
<name>A0A844CTV8_9RHOB</name>
<dbReference type="Gene3D" id="3.40.1690.10">
    <property type="entry name" value="secretion proteins EscU"/>
    <property type="match status" value="1"/>
</dbReference>
<keyword evidence="3" id="KW-0472">Membrane</keyword>
<dbReference type="PANTHER" id="PTHR30531">
    <property type="entry name" value="FLAGELLAR BIOSYNTHETIC PROTEIN FLHB"/>
    <property type="match status" value="1"/>
</dbReference>
<reference evidence="4 5" key="1">
    <citation type="submission" date="2019-05" db="EMBL/GenBank/DDBJ databases">
        <title>Roseovarius bejariae sp. nov., a moderately halophylic bacterium isolated from a saline soil in Rambla Salada (Murcia).</title>
        <authorList>
            <person name="Castro D.J."/>
            <person name="Gomez-Altuve A."/>
            <person name="Reina J.C."/>
            <person name="Rodriguez M."/>
            <person name="Sampedro I."/>
            <person name="Llamas I."/>
            <person name="Martinez-Checa F."/>
        </authorList>
    </citation>
    <scope>NUCLEOTIDE SEQUENCE [LARGE SCALE GENOMIC DNA]</scope>
    <source>
        <strain evidence="4 5">A21</strain>
    </source>
</reference>
<dbReference type="GO" id="GO:0009306">
    <property type="term" value="P:protein secretion"/>
    <property type="evidence" value="ECO:0007669"/>
    <property type="project" value="InterPro"/>
</dbReference>
<gene>
    <name evidence="4" type="ORF">FDP25_08460</name>
</gene>
<dbReference type="SUPFAM" id="SSF160544">
    <property type="entry name" value="EscU C-terminal domain-like"/>
    <property type="match status" value="1"/>
</dbReference>
<dbReference type="Pfam" id="PF01312">
    <property type="entry name" value="Bac_export_2"/>
    <property type="match status" value="1"/>
</dbReference>
<dbReference type="PRINTS" id="PR00950">
    <property type="entry name" value="TYPE3IMSPROT"/>
</dbReference>
<sequence>MAGQDDDSDKSHEPTQHKLDEARKKGEVARSADLTTAAAYAGFLLTGLVAGAASIQTVSEGLMVLIGQSARLAPVIFDGPATPLMGGVIGTVALALLAWFLVPAGMALLSILAQRSFVVAPSKVTPKASRINPIQNAKQKYGPSGLFEFAKSFVKLLCYSVVLGLYLTHRLPDVVGTLHAEPQVVGALLSRMMIEFMSVVMVIALVIGVVDLVFQHHDHLRRNRMSHREVKEEHKQNEGDPHMKQERRQRATEIASNKMMADVPKADVVIMNPTHYAVALQWSRAAGAAPVCVAKGSDHVALAIRDLAIENGVPVRRDPPTARAIHAMTEIGQEIDTSQYRAVAAAIRFADAMRRKARAFG</sequence>
<feature type="region of interest" description="Disordered" evidence="2">
    <location>
        <begin position="225"/>
        <end position="251"/>
    </location>
</feature>
<evidence type="ECO:0000256" key="3">
    <source>
        <dbReference type="SAM" id="Phobius"/>
    </source>
</evidence>
<feature type="transmembrane region" description="Helical" evidence="3">
    <location>
        <begin position="88"/>
        <end position="113"/>
    </location>
</feature>
<organism evidence="4 5">
    <name type="scientific">Roseovarius bejariae</name>
    <dbReference type="NCBI Taxonomy" id="2576383"/>
    <lineage>
        <taxon>Bacteria</taxon>
        <taxon>Pseudomonadati</taxon>
        <taxon>Pseudomonadota</taxon>
        <taxon>Alphaproteobacteria</taxon>
        <taxon>Rhodobacterales</taxon>
        <taxon>Roseobacteraceae</taxon>
        <taxon>Roseovarius</taxon>
    </lineage>
</organism>
<dbReference type="OrthoDB" id="9807950at2"/>
<feature type="compositionally biased region" description="Basic and acidic residues" evidence="2">
    <location>
        <begin position="226"/>
        <end position="251"/>
    </location>
</feature>
<dbReference type="InterPro" id="IPR006135">
    <property type="entry name" value="T3SS_substrate_exporter"/>
</dbReference>
<accession>A0A844CTV8</accession>
<feature type="transmembrane region" description="Helical" evidence="3">
    <location>
        <begin position="153"/>
        <end position="172"/>
    </location>
</feature>
<keyword evidence="3" id="KW-1133">Transmembrane helix</keyword>
<evidence type="ECO:0000313" key="5">
    <source>
        <dbReference type="Proteomes" id="UP000564704"/>
    </source>
</evidence>
<comment type="caution">
    <text evidence="4">The sequence shown here is derived from an EMBL/GenBank/DDBJ whole genome shotgun (WGS) entry which is preliminary data.</text>
</comment>
<keyword evidence="3" id="KW-0812">Transmembrane</keyword>
<keyword evidence="4" id="KW-0282">Flagellum</keyword>
<dbReference type="RefSeq" id="WP_154150770.1">
    <property type="nucleotide sequence ID" value="NZ_SZWE01000001.1"/>
</dbReference>